<comment type="caution">
    <text evidence="2">The sequence shown here is derived from an EMBL/GenBank/DDBJ whole genome shotgun (WGS) entry which is preliminary data.</text>
</comment>
<feature type="transmembrane region" description="Helical" evidence="1">
    <location>
        <begin position="132"/>
        <end position="153"/>
    </location>
</feature>
<evidence type="ECO:0008006" key="4">
    <source>
        <dbReference type="Google" id="ProtNLM"/>
    </source>
</evidence>
<dbReference type="Proteomes" id="UP000265355">
    <property type="component" value="Unassembled WGS sequence"/>
</dbReference>
<keyword evidence="1" id="KW-1133">Transmembrane helix</keyword>
<accession>A0ABX9N1F1</accession>
<feature type="transmembrane region" description="Helical" evidence="1">
    <location>
        <begin position="67"/>
        <end position="87"/>
    </location>
</feature>
<sequence>MEAPPPANRRGARIVLVVTALITGVAMLVHSAVQGRGASRFWAPCWQEGYESGICQHLQYEVVSPAWLAPLWVWAVEVALAVVVLVAASRAAGRIRSAVAALICVLASSLIVDYVMTPMVNGGYTSADNPPGFGLLGAAAMAASGALLLVVAMPRCARPPAPSPA</sequence>
<keyword evidence="1" id="KW-0812">Transmembrane</keyword>
<evidence type="ECO:0000256" key="1">
    <source>
        <dbReference type="SAM" id="Phobius"/>
    </source>
</evidence>
<name>A0ABX9N1F1_9MICO</name>
<feature type="transmembrane region" description="Helical" evidence="1">
    <location>
        <begin position="99"/>
        <end position="120"/>
    </location>
</feature>
<protein>
    <recommendedName>
        <fullName evidence="4">DUF2637 domain-containing protein</fullName>
    </recommendedName>
</protein>
<keyword evidence="3" id="KW-1185">Reference proteome</keyword>
<organism evidence="2 3">
    <name type="scientific">Clavibacter californiensis</name>
    <dbReference type="NCBI Taxonomy" id="1401995"/>
    <lineage>
        <taxon>Bacteria</taxon>
        <taxon>Bacillati</taxon>
        <taxon>Actinomycetota</taxon>
        <taxon>Actinomycetes</taxon>
        <taxon>Micrococcales</taxon>
        <taxon>Microbacteriaceae</taxon>
        <taxon>Clavibacter</taxon>
    </lineage>
</organism>
<gene>
    <name evidence="2" type="ORF">DZF98_15455</name>
</gene>
<feature type="transmembrane region" description="Helical" evidence="1">
    <location>
        <begin position="12"/>
        <end position="33"/>
    </location>
</feature>
<dbReference type="EMBL" id="QWEE01000476">
    <property type="protein sequence ID" value="RII87999.1"/>
    <property type="molecule type" value="Genomic_DNA"/>
</dbReference>
<keyword evidence="1" id="KW-0472">Membrane</keyword>
<reference evidence="2 3" key="1">
    <citation type="submission" date="2018-08" db="EMBL/GenBank/DDBJ databases">
        <title>Genome Sequence of Clavibacter michiganensis Subspecies type strains, and the Atypical Peach-Colored Strains Isolated from Tomato.</title>
        <authorList>
            <person name="Osdaghi E."/>
            <person name="Portier P."/>
            <person name="Briand M."/>
            <person name="Jacques M.-A."/>
        </authorList>
    </citation>
    <scope>NUCLEOTIDE SEQUENCE [LARGE SCALE GENOMIC DNA]</scope>
    <source>
        <strain evidence="2 3">CFBP 8216</strain>
    </source>
</reference>
<proteinExistence type="predicted"/>
<evidence type="ECO:0000313" key="2">
    <source>
        <dbReference type="EMBL" id="RII87999.1"/>
    </source>
</evidence>
<evidence type="ECO:0000313" key="3">
    <source>
        <dbReference type="Proteomes" id="UP000265355"/>
    </source>
</evidence>